<keyword evidence="2" id="KW-0378">Hydrolase</keyword>
<evidence type="ECO:0000259" key="1">
    <source>
        <dbReference type="Pfam" id="PF12695"/>
    </source>
</evidence>
<reference evidence="2 3" key="1">
    <citation type="journal article" date="2019" name="Nat. Commun.">
        <title>The antimicrobial potential of Streptomyces from insect microbiomes.</title>
        <authorList>
            <person name="Chevrette M.G."/>
            <person name="Carlson C.M."/>
            <person name="Ortega H.E."/>
            <person name="Thomas C."/>
            <person name="Ananiev G.E."/>
            <person name="Barns K.J."/>
            <person name="Book A.J."/>
            <person name="Cagnazzo J."/>
            <person name="Carlos C."/>
            <person name="Flanigan W."/>
            <person name="Grubbs K.J."/>
            <person name="Horn H.A."/>
            <person name="Hoffmann F.M."/>
            <person name="Klassen J.L."/>
            <person name="Knack J.J."/>
            <person name="Lewin G.R."/>
            <person name="McDonald B.R."/>
            <person name="Muller L."/>
            <person name="Melo W.G.P."/>
            <person name="Pinto-Tomas A.A."/>
            <person name="Schmitz A."/>
            <person name="Wendt-Pienkowski E."/>
            <person name="Wildman S."/>
            <person name="Zhao M."/>
            <person name="Zhang F."/>
            <person name="Bugni T.S."/>
            <person name="Andes D.R."/>
            <person name="Pupo M.T."/>
            <person name="Currie C.R."/>
        </authorList>
    </citation>
    <scope>NUCLEOTIDE SEQUENCE [LARGE SCALE GENOMIC DNA]</scope>
    <source>
        <strain evidence="2 3">SID5840</strain>
    </source>
</reference>
<dbReference type="RefSeq" id="WP_161112298.1">
    <property type="nucleotide sequence ID" value="NZ_JBEXQO010000003.1"/>
</dbReference>
<proteinExistence type="predicted"/>
<evidence type="ECO:0000313" key="3">
    <source>
        <dbReference type="Proteomes" id="UP000467124"/>
    </source>
</evidence>
<dbReference type="Gene3D" id="3.40.50.1820">
    <property type="entry name" value="alpha/beta hydrolase"/>
    <property type="match status" value="1"/>
</dbReference>
<organism evidence="2 3">
    <name type="scientific">Nocardiopsis alba</name>
    <dbReference type="NCBI Taxonomy" id="53437"/>
    <lineage>
        <taxon>Bacteria</taxon>
        <taxon>Bacillati</taxon>
        <taxon>Actinomycetota</taxon>
        <taxon>Actinomycetes</taxon>
        <taxon>Streptosporangiales</taxon>
        <taxon>Nocardiopsidaceae</taxon>
        <taxon>Nocardiopsis</taxon>
    </lineage>
</organism>
<dbReference type="Pfam" id="PF12695">
    <property type="entry name" value="Abhydrolase_5"/>
    <property type="match status" value="1"/>
</dbReference>
<dbReference type="AlphaFoldDB" id="A0A7K2ILX9"/>
<dbReference type="GO" id="GO:0016787">
    <property type="term" value="F:hydrolase activity"/>
    <property type="evidence" value="ECO:0007669"/>
    <property type="project" value="UniProtKB-KW"/>
</dbReference>
<gene>
    <name evidence="2" type="ORF">GTW20_01520</name>
</gene>
<dbReference type="SUPFAM" id="SSF53474">
    <property type="entry name" value="alpha/beta-Hydrolases"/>
    <property type="match status" value="1"/>
</dbReference>
<accession>A0A7K2ILX9</accession>
<name>A0A7K2ILX9_9ACTN</name>
<feature type="domain" description="Alpha/beta hydrolase fold-5" evidence="1">
    <location>
        <begin position="58"/>
        <end position="224"/>
    </location>
</feature>
<comment type="caution">
    <text evidence="2">The sequence shown here is derived from an EMBL/GenBank/DDBJ whole genome shotgun (WGS) entry which is preliminary data.</text>
</comment>
<sequence>MLFVLVATGVFLFLAWALDPHRAEPGPLERATALPNVDVTRGEEAVTIAPAGDPSGVGVVFYPGARVEADAYVASWAPVVEATGVTVIVPDLRLNLALLDRARAESVVGLAPDVETWYLGGHSMGGAFAARHLADDTDVDWAGLVLWASYATESAELSDRDDLRVLSVAGGRDGLLSPDEVEGHRPALPDSAVTTTVEGMNHAQFGAYGDQPGDGRPEITDEEARTTLASTTADFLAP</sequence>
<dbReference type="EMBL" id="WWHY01000001">
    <property type="protein sequence ID" value="MYR30982.1"/>
    <property type="molecule type" value="Genomic_DNA"/>
</dbReference>
<protein>
    <submittedName>
        <fullName evidence="2">Alpha/beta hydrolase</fullName>
    </submittedName>
</protein>
<dbReference type="Proteomes" id="UP000467124">
    <property type="component" value="Unassembled WGS sequence"/>
</dbReference>
<evidence type="ECO:0000313" key="2">
    <source>
        <dbReference type="EMBL" id="MYR30982.1"/>
    </source>
</evidence>
<dbReference type="InterPro" id="IPR029059">
    <property type="entry name" value="AB_hydrolase_5"/>
</dbReference>
<dbReference type="InterPro" id="IPR029058">
    <property type="entry name" value="AB_hydrolase_fold"/>
</dbReference>